<dbReference type="Gramene" id="ERN16538">
    <property type="protein sequence ID" value="ERN16538"/>
    <property type="gene ID" value="AMTR_s00031p00134850"/>
</dbReference>
<dbReference type="OMA" id="KEISHAN"/>
<keyword evidence="2" id="KW-0539">Nucleus</keyword>
<accession>U5D852</accession>
<dbReference type="AlphaFoldDB" id="U5D852"/>
<dbReference type="eggNOG" id="KOG0870">
    <property type="taxonomic scope" value="Eukaryota"/>
</dbReference>
<dbReference type="Gene3D" id="1.10.20.10">
    <property type="entry name" value="Histone, subunit A"/>
    <property type="match status" value="1"/>
</dbReference>
<evidence type="ECO:0000256" key="2">
    <source>
        <dbReference type="ARBA" id="ARBA00023242"/>
    </source>
</evidence>
<evidence type="ECO:0000259" key="4">
    <source>
        <dbReference type="Pfam" id="PF00808"/>
    </source>
</evidence>
<proteinExistence type="predicted"/>
<dbReference type="InterPro" id="IPR003958">
    <property type="entry name" value="CBFA_NFYB_domain"/>
</dbReference>
<feature type="compositionally biased region" description="Acidic residues" evidence="3">
    <location>
        <begin position="143"/>
        <end position="162"/>
    </location>
</feature>
<dbReference type="Pfam" id="PF00808">
    <property type="entry name" value="CBFD_NFYB_HMF"/>
    <property type="match status" value="1"/>
</dbReference>
<dbReference type="PANTHER" id="PTHR46172:SF1">
    <property type="entry name" value="DNA POLYMERASE EPSILON SUBUNIT 3"/>
    <property type="match status" value="1"/>
</dbReference>
<protein>
    <recommendedName>
        <fullName evidence="4">Transcription factor CBF/NF-Y/archaeal histone domain-containing protein</fullName>
    </recommendedName>
</protein>
<feature type="domain" description="Transcription factor CBF/NF-Y/archaeal histone" evidence="4">
    <location>
        <begin position="31"/>
        <end position="79"/>
    </location>
</feature>
<dbReference type="GO" id="GO:0008623">
    <property type="term" value="C:CHRAC"/>
    <property type="evidence" value="ECO:0000318"/>
    <property type="project" value="GO_Central"/>
</dbReference>
<feature type="region of interest" description="Disordered" evidence="3">
    <location>
        <begin position="104"/>
        <end position="162"/>
    </location>
</feature>
<dbReference type="KEGG" id="atr:18444853"/>
<gene>
    <name evidence="5" type="ORF">AMTR_s00031p00134850</name>
</gene>
<dbReference type="CDD" id="cd22928">
    <property type="entry name" value="HFD_POLE3_DPB4"/>
    <property type="match status" value="1"/>
</dbReference>
<evidence type="ECO:0000313" key="6">
    <source>
        <dbReference type="Proteomes" id="UP000017836"/>
    </source>
</evidence>
<dbReference type="GO" id="GO:0031490">
    <property type="term" value="F:chromatin DNA binding"/>
    <property type="evidence" value="ECO:0000318"/>
    <property type="project" value="GO_Central"/>
</dbReference>
<dbReference type="InterPro" id="IPR009072">
    <property type="entry name" value="Histone-fold"/>
</dbReference>
<organism evidence="5 6">
    <name type="scientific">Amborella trichopoda</name>
    <dbReference type="NCBI Taxonomy" id="13333"/>
    <lineage>
        <taxon>Eukaryota</taxon>
        <taxon>Viridiplantae</taxon>
        <taxon>Streptophyta</taxon>
        <taxon>Embryophyta</taxon>
        <taxon>Tracheophyta</taxon>
        <taxon>Spermatophyta</taxon>
        <taxon>Magnoliopsida</taxon>
        <taxon>Amborellales</taxon>
        <taxon>Amborellaceae</taxon>
        <taxon>Amborella</taxon>
    </lineage>
</organism>
<evidence type="ECO:0000256" key="3">
    <source>
        <dbReference type="SAM" id="MobiDB-lite"/>
    </source>
</evidence>
<dbReference type="SUPFAM" id="SSF47113">
    <property type="entry name" value="Histone-fold"/>
    <property type="match status" value="1"/>
</dbReference>
<feature type="compositionally biased region" description="Basic and acidic residues" evidence="3">
    <location>
        <begin position="129"/>
        <end position="142"/>
    </location>
</feature>
<dbReference type="GO" id="GO:0006974">
    <property type="term" value="P:DNA damage response"/>
    <property type="evidence" value="ECO:0000318"/>
    <property type="project" value="GO_Central"/>
</dbReference>
<reference evidence="6" key="1">
    <citation type="journal article" date="2013" name="Science">
        <title>The Amborella genome and the evolution of flowering plants.</title>
        <authorList>
            <consortium name="Amborella Genome Project"/>
        </authorList>
    </citation>
    <scope>NUCLEOTIDE SEQUENCE [LARGE SCALE GENOMIC DNA]</scope>
</reference>
<dbReference type="InterPro" id="IPR051377">
    <property type="entry name" value="DNA_Pol-Epsilon_Subunit"/>
</dbReference>
<dbReference type="GO" id="GO:0046982">
    <property type="term" value="F:protein heterodimerization activity"/>
    <property type="evidence" value="ECO:0007669"/>
    <property type="project" value="InterPro"/>
</dbReference>
<dbReference type="STRING" id="13333.U5D852"/>
<dbReference type="OrthoDB" id="1707486at2759"/>
<dbReference type="PANTHER" id="PTHR46172">
    <property type="entry name" value="DNA POLYMERASE EPSILON SUBUNIT 3"/>
    <property type="match status" value="1"/>
</dbReference>
<name>U5D852_AMBTC</name>
<evidence type="ECO:0000256" key="1">
    <source>
        <dbReference type="ARBA" id="ARBA00004123"/>
    </source>
</evidence>
<dbReference type="HOGENOM" id="CLU_066247_7_0_1"/>
<comment type="subcellular location">
    <subcellularLocation>
        <location evidence="1">Nucleus</location>
    </subcellularLocation>
</comment>
<dbReference type="EMBL" id="KI392442">
    <property type="protein sequence ID" value="ERN16538.1"/>
    <property type="molecule type" value="Genomic_DNA"/>
</dbReference>
<evidence type="ECO:0000313" key="5">
    <source>
        <dbReference type="EMBL" id="ERN16538.1"/>
    </source>
</evidence>
<dbReference type="Proteomes" id="UP000017836">
    <property type="component" value="Unassembled WGS sequence"/>
</dbReference>
<keyword evidence="6" id="KW-1185">Reference proteome</keyword>
<dbReference type="GO" id="GO:0006272">
    <property type="term" value="P:leading strand elongation"/>
    <property type="evidence" value="ECO:0000318"/>
    <property type="project" value="GO_Central"/>
</dbReference>
<dbReference type="GO" id="GO:0031507">
    <property type="term" value="P:heterochromatin formation"/>
    <property type="evidence" value="ECO:0000318"/>
    <property type="project" value="GO_Central"/>
</dbReference>
<sequence>MEVDELPRSIVKRMVKEKLSYLSKVDDEPSKDVNISNEALSAFSESARIFIHYLSATANDICQESKRQTINAEDVFKALEEIDFPEFTEPLRVSLEDFRKKKAFKKSKETNKKRKSEEEPESNVIGSEGKGEETEEGGHTEKEDMDEQEEDCGDEGKEDEEE</sequence>
<dbReference type="GO" id="GO:0008622">
    <property type="term" value="C:epsilon DNA polymerase complex"/>
    <property type="evidence" value="ECO:0000318"/>
    <property type="project" value="GO_Central"/>
</dbReference>